<dbReference type="WBParaSite" id="GPLIN_001353100">
    <property type="protein sequence ID" value="GPLIN_001353100"/>
    <property type="gene ID" value="GPLIN_001353100"/>
</dbReference>
<reference evidence="2" key="1">
    <citation type="submission" date="2013-12" db="EMBL/GenBank/DDBJ databases">
        <authorList>
            <person name="Aslett M."/>
        </authorList>
    </citation>
    <scope>NUCLEOTIDE SEQUENCE [LARGE SCALE GENOMIC DNA]</scope>
    <source>
        <strain evidence="2">Lindley</strain>
    </source>
</reference>
<reference evidence="2" key="2">
    <citation type="submission" date="2014-05" db="EMBL/GenBank/DDBJ databases">
        <title>The genome and life-stage specific transcriptomes of Globodera pallida elucidate key aspects of plant parasitism by a cyst nematode.</title>
        <authorList>
            <person name="Cotton J.A."/>
            <person name="Lilley C.J."/>
            <person name="Jones L.M."/>
            <person name="Kikuchi T."/>
            <person name="Reid A.J."/>
            <person name="Thorpe P."/>
            <person name="Tsai I.J."/>
            <person name="Beasley H."/>
            <person name="Blok V."/>
            <person name="Cock P.J.A."/>
            <person name="Van den Akker S.E."/>
            <person name="Holroyd N."/>
            <person name="Hunt M."/>
            <person name="Mantelin S."/>
            <person name="Naghra H."/>
            <person name="Pain A."/>
            <person name="Palomares-Rius J.E."/>
            <person name="Zarowiecki M."/>
            <person name="Berriman M."/>
            <person name="Jones J.T."/>
            <person name="Urwin P.E."/>
        </authorList>
    </citation>
    <scope>NUCLEOTIDE SEQUENCE [LARGE SCALE GENOMIC DNA]</scope>
    <source>
        <strain evidence="2">Lindley</strain>
    </source>
</reference>
<sequence>MTEQQQHQQWDDRADMMALQFGQDGPDDDDADSNKENAPPLPPPSRETRMFQTPRTAGRYRNRFLTTRALGFRRARAPSPDSPIGSSSLRFDVYRRRRQHKTCALCDARVRRAGDGRMFGASL</sequence>
<dbReference type="AlphaFoldDB" id="A0A183CKX5"/>
<organism evidence="2 3">
    <name type="scientific">Globodera pallida</name>
    <name type="common">Potato cyst nematode worm</name>
    <name type="synonym">Heterodera pallida</name>
    <dbReference type="NCBI Taxonomy" id="36090"/>
    <lineage>
        <taxon>Eukaryota</taxon>
        <taxon>Metazoa</taxon>
        <taxon>Ecdysozoa</taxon>
        <taxon>Nematoda</taxon>
        <taxon>Chromadorea</taxon>
        <taxon>Rhabditida</taxon>
        <taxon>Tylenchina</taxon>
        <taxon>Tylenchomorpha</taxon>
        <taxon>Tylenchoidea</taxon>
        <taxon>Heteroderidae</taxon>
        <taxon>Heteroderinae</taxon>
        <taxon>Globodera</taxon>
    </lineage>
</organism>
<evidence type="ECO:0000313" key="2">
    <source>
        <dbReference type="Proteomes" id="UP000050741"/>
    </source>
</evidence>
<evidence type="ECO:0000256" key="1">
    <source>
        <dbReference type="SAM" id="MobiDB-lite"/>
    </source>
</evidence>
<feature type="region of interest" description="Disordered" evidence="1">
    <location>
        <begin position="1"/>
        <end position="62"/>
    </location>
</feature>
<protein>
    <submittedName>
        <fullName evidence="3">Uncharacterized protein</fullName>
    </submittedName>
</protein>
<name>A0A183CKX5_GLOPA</name>
<accession>A0A183CKX5</accession>
<reference evidence="3" key="3">
    <citation type="submission" date="2016-06" db="UniProtKB">
        <authorList>
            <consortium name="WormBaseParasite"/>
        </authorList>
    </citation>
    <scope>IDENTIFICATION</scope>
</reference>
<dbReference type="Proteomes" id="UP000050741">
    <property type="component" value="Unassembled WGS sequence"/>
</dbReference>
<proteinExistence type="predicted"/>
<evidence type="ECO:0000313" key="3">
    <source>
        <dbReference type="WBParaSite" id="GPLIN_001353100"/>
    </source>
</evidence>
<keyword evidence="2" id="KW-1185">Reference proteome</keyword>